<evidence type="ECO:0000256" key="6">
    <source>
        <dbReference type="SAM" id="Phobius"/>
    </source>
</evidence>
<dbReference type="GO" id="GO:0005886">
    <property type="term" value="C:plasma membrane"/>
    <property type="evidence" value="ECO:0007669"/>
    <property type="project" value="TreeGrafter"/>
</dbReference>
<feature type="transmembrane region" description="Helical" evidence="6">
    <location>
        <begin position="58"/>
        <end position="80"/>
    </location>
</feature>
<keyword evidence="2 6" id="KW-0812">Transmembrane</keyword>
<keyword evidence="3 6" id="KW-1133">Transmembrane helix</keyword>
<gene>
    <name evidence="8" type="ORF">SEMRO_5_G004370.1</name>
</gene>
<feature type="transmembrane region" description="Helical" evidence="6">
    <location>
        <begin position="314"/>
        <end position="337"/>
    </location>
</feature>
<evidence type="ECO:0000256" key="5">
    <source>
        <dbReference type="SAM" id="MobiDB-lite"/>
    </source>
</evidence>
<keyword evidence="9" id="KW-1185">Reference proteome</keyword>
<dbReference type="SUPFAM" id="SSF81321">
    <property type="entry name" value="Family A G protein-coupled receptor-like"/>
    <property type="match status" value="1"/>
</dbReference>
<proteinExistence type="predicted"/>
<sequence>MSQSTLGTEGDDDSTIAYYYVPVIVLGTITSTLSILGSGCIVYMSSRPNQLKHIKQRLLLALSISDMVSSAFWMLMPYLAPKWVGTPGAVGNHASCTTGGFFILVFIKVSSFYNAYLSIYFLLIVCRNWKEHDFRKPLEIGAHVLATTLPLAVDISAAATQSINPTPFFANLCMYGPYPLGCVEEDECERSSKATSLIFVAASVPLFWIWTIVGLICTAIVWRTARKTFRRNSQYNFEQSIRHSIGQSIRQSSSRTSIARSSESNNDKMVREMGTQAALYEMAYLNSCIWPLLMMILFGSISDAELAERNLQPGFYILKLLTMLFYPSQGAWNFFVYTRPRVIHWKKAQPEYSTLQIYRAVLSGKAPPRSRSGRFSNTGDQTVDPCQPTNRNGEETTAEDDEKTNRVVETRSTICSH</sequence>
<evidence type="ECO:0000256" key="4">
    <source>
        <dbReference type="ARBA" id="ARBA00023136"/>
    </source>
</evidence>
<protein>
    <recommendedName>
        <fullName evidence="7">G-protein coupled receptors family 1 profile domain-containing protein</fullName>
    </recommendedName>
</protein>
<evidence type="ECO:0000313" key="9">
    <source>
        <dbReference type="Proteomes" id="UP001153069"/>
    </source>
</evidence>
<dbReference type="OrthoDB" id="4580974at2759"/>
<comment type="caution">
    <text evidence="8">The sequence shown here is derived from an EMBL/GenBank/DDBJ whole genome shotgun (WGS) entry which is preliminary data.</text>
</comment>
<dbReference type="PANTHER" id="PTHR23112">
    <property type="entry name" value="G PROTEIN-COUPLED RECEPTOR 157-RELATED"/>
    <property type="match status" value="1"/>
</dbReference>
<feature type="transmembrane region" description="Helical" evidence="6">
    <location>
        <begin position="138"/>
        <end position="159"/>
    </location>
</feature>
<feature type="transmembrane region" description="Helical" evidence="6">
    <location>
        <begin position="100"/>
        <end position="126"/>
    </location>
</feature>
<name>A0A9N8GZK9_9STRA</name>
<comment type="subcellular location">
    <subcellularLocation>
        <location evidence="1">Membrane</location>
        <topology evidence="1">Multi-pass membrane protein</topology>
    </subcellularLocation>
</comment>
<dbReference type="PANTHER" id="PTHR23112:SF0">
    <property type="entry name" value="TRANSMEMBRANE PROTEIN 116"/>
    <property type="match status" value="1"/>
</dbReference>
<feature type="transmembrane region" description="Helical" evidence="6">
    <location>
        <begin position="278"/>
        <end position="302"/>
    </location>
</feature>
<organism evidence="8 9">
    <name type="scientific">Seminavis robusta</name>
    <dbReference type="NCBI Taxonomy" id="568900"/>
    <lineage>
        <taxon>Eukaryota</taxon>
        <taxon>Sar</taxon>
        <taxon>Stramenopiles</taxon>
        <taxon>Ochrophyta</taxon>
        <taxon>Bacillariophyta</taxon>
        <taxon>Bacillariophyceae</taxon>
        <taxon>Bacillariophycidae</taxon>
        <taxon>Naviculales</taxon>
        <taxon>Naviculaceae</taxon>
        <taxon>Seminavis</taxon>
    </lineage>
</organism>
<evidence type="ECO:0000313" key="8">
    <source>
        <dbReference type="EMBL" id="CAB9496463.1"/>
    </source>
</evidence>
<dbReference type="Gene3D" id="1.20.1070.10">
    <property type="entry name" value="Rhodopsin 7-helix transmembrane proteins"/>
    <property type="match status" value="1"/>
</dbReference>
<accession>A0A9N8GZK9</accession>
<feature type="transmembrane region" description="Helical" evidence="6">
    <location>
        <begin position="197"/>
        <end position="222"/>
    </location>
</feature>
<keyword evidence="4 6" id="KW-0472">Membrane</keyword>
<evidence type="ECO:0000256" key="3">
    <source>
        <dbReference type="ARBA" id="ARBA00022989"/>
    </source>
</evidence>
<evidence type="ECO:0000256" key="2">
    <source>
        <dbReference type="ARBA" id="ARBA00022692"/>
    </source>
</evidence>
<dbReference type="PROSITE" id="PS50262">
    <property type="entry name" value="G_PROTEIN_RECEP_F1_2"/>
    <property type="match status" value="1"/>
</dbReference>
<feature type="region of interest" description="Disordered" evidence="5">
    <location>
        <begin position="365"/>
        <end position="417"/>
    </location>
</feature>
<dbReference type="GO" id="GO:0004930">
    <property type="term" value="F:G protein-coupled receptor activity"/>
    <property type="evidence" value="ECO:0007669"/>
    <property type="project" value="TreeGrafter"/>
</dbReference>
<dbReference type="EMBL" id="CAICTM010000005">
    <property type="protein sequence ID" value="CAB9496463.1"/>
    <property type="molecule type" value="Genomic_DNA"/>
</dbReference>
<reference evidence="8" key="1">
    <citation type="submission" date="2020-06" db="EMBL/GenBank/DDBJ databases">
        <authorList>
            <consortium name="Plant Systems Biology data submission"/>
        </authorList>
    </citation>
    <scope>NUCLEOTIDE SEQUENCE</scope>
    <source>
        <strain evidence="8">D6</strain>
    </source>
</reference>
<dbReference type="AlphaFoldDB" id="A0A9N8GZK9"/>
<dbReference type="GO" id="GO:0007189">
    <property type="term" value="P:adenylate cyclase-activating G protein-coupled receptor signaling pathway"/>
    <property type="evidence" value="ECO:0007669"/>
    <property type="project" value="TreeGrafter"/>
</dbReference>
<feature type="domain" description="G-protein coupled receptors family 1 profile" evidence="7">
    <location>
        <begin position="37"/>
        <end position="337"/>
    </location>
</feature>
<feature type="transmembrane region" description="Helical" evidence="6">
    <location>
        <begin position="20"/>
        <end position="46"/>
    </location>
</feature>
<dbReference type="Proteomes" id="UP001153069">
    <property type="component" value="Unassembled WGS sequence"/>
</dbReference>
<evidence type="ECO:0000259" key="7">
    <source>
        <dbReference type="PROSITE" id="PS50262"/>
    </source>
</evidence>
<evidence type="ECO:0000256" key="1">
    <source>
        <dbReference type="ARBA" id="ARBA00004141"/>
    </source>
</evidence>
<dbReference type="InterPro" id="IPR017452">
    <property type="entry name" value="GPCR_Rhodpsn_7TM"/>
</dbReference>